<dbReference type="InterPro" id="IPR000073">
    <property type="entry name" value="AB_hydrolase_1"/>
</dbReference>
<feature type="chain" id="PRO_5046718763" description="AB hydrolase-1 domain-containing protein" evidence="1">
    <location>
        <begin position="18"/>
        <end position="425"/>
    </location>
</feature>
<gene>
    <name evidence="3" type="ORF">A4D02_25060</name>
</gene>
<keyword evidence="1" id="KW-0732">Signal</keyword>
<proteinExistence type="predicted"/>
<dbReference type="Proteomes" id="UP000192277">
    <property type="component" value="Unassembled WGS sequence"/>
</dbReference>
<evidence type="ECO:0000313" key="4">
    <source>
        <dbReference type="Proteomes" id="UP000192277"/>
    </source>
</evidence>
<dbReference type="PANTHER" id="PTHR46331">
    <property type="entry name" value="VALACYCLOVIR HYDROLASE"/>
    <property type="match status" value="1"/>
</dbReference>
<dbReference type="Gene3D" id="3.40.50.1820">
    <property type="entry name" value="alpha/beta hydrolase"/>
    <property type="match status" value="1"/>
</dbReference>
<organism evidence="3 4">
    <name type="scientific">Niastella koreensis</name>
    <dbReference type="NCBI Taxonomy" id="354356"/>
    <lineage>
        <taxon>Bacteria</taxon>
        <taxon>Pseudomonadati</taxon>
        <taxon>Bacteroidota</taxon>
        <taxon>Chitinophagia</taxon>
        <taxon>Chitinophagales</taxon>
        <taxon>Chitinophagaceae</taxon>
        <taxon>Niastella</taxon>
    </lineage>
</organism>
<dbReference type="RefSeq" id="WP_014219915.1">
    <property type="nucleotide sequence ID" value="NZ_LWBO01000005.1"/>
</dbReference>
<dbReference type="Pfam" id="PF00561">
    <property type="entry name" value="Abhydrolase_1"/>
    <property type="match status" value="1"/>
</dbReference>
<dbReference type="EMBL" id="LWBO01000005">
    <property type="protein sequence ID" value="OQP51398.1"/>
    <property type="molecule type" value="Genomic_DNA"/>
</dbReference>
<evidence type="ECO:0000313" key="3">
    <source>
        <dbReference type="EMBL" id="OQP51398.1"/>
    </source>
</evidence>
<accession>A0ABX3NZX7</accession>
<keyword evidence="4" id="KW-1185">Reference proteome</keyword>
<protein>
    <recommendedName>
        <fullName evidence="2">AB hydrolase-1 domain-containing protein</fullName>
    </recommendedName>
</protein>
<evidence type="ECO:0000259" key="2">
    <source>
        <dbReference type="Pfam" id="PF00561"/>
    </source>
</evidence>
<dbReference type="PRINTS" id="PR00111">
    <property type="entry name" value="ABHYDROLASE"/>
</dbReference>
<dbReference type="InterPro" id="IPR029058">
    <property type="entry name" value="AB_hydrolase_fold"/>
</dbReference>
<feature type="signal peptide" evidence="1">
    <location>
        <begin position="1"/>
        <end position="17"/>
    </location>
</feature>
<comment type="caution">
    <text evidence="3">The sequence shown here is derived from an EMBL/GenBank/DDBJ whole genome shotgun (WGS) entry which is preliminary data.</text>
</comment>
<dbReference type="Gene3D" id="2.60.120.260">
    <property type="entry name" value="Galactose-binding domain-like"/>
    <property type="match status" value="1"/>
</dbReference>
<evidence type="ECO:0000256" key="1">
    <source>
        <dbReference type="SAM" id="SignalP"/>
    </source>
</evidence>
<name>A0ABX3NZX7_9BACT</name>
<reference evidence="3 4" key="1">
    <citation type="submission" date="2016-04" db="EMBL/GenBank/DDBJ databases">
        <authorList>
            <person name="Chen L."/>
            <person name="Zhuang W."/>
            <person name="Wang G."/>
        </authorList>
    </citation>
    <scope>NUCLEOTIDE SEQUENCE [LARGE SCALE GENOMIC DNA]</scope>
    <source>
        <strain evidence="4">GR20</strain>
    </source>
</reference>
<dbReference type="SUPFAM" id="SSF53474">
    <property type="entry name" value="alpha/beta-Hydrolases"/>
    <property type="match status" value="1"/>
</dbReference>
<sequence length="425" mass="47280">MKFLSWLILLFPVFLHAQTDRDWGEVFTTVNLSAYAGKKFKLEAAIKTQTTDSASGAAILVRVFNTKGEIIAHYNLNDQLVKSSNWGVYTINGKIGKDPAYMICSASFSGRGIYYYDNFRLWVETSGDKYEEVPIANNGFEADSLKLWYNINNPKGFNVSLTKESAYEGKQALKVDGADFRSDSFGNNEKTGSYAVVNGIDIYYETYGKGEPLLLLHGNSSSISLFKSQIPELARHYQVIAIDTRGQGKSGEDGKTYTYDLFAEDMIGLLDHLHIDKANILGWSDGGNTGLIMAMKYPARVKKLVAMGAVIFIDNTVVDDWIFKTLNKQLDELKNNTSADAKNRTRLINLLLTEPKHTADELKAIKCPVLVVAGEKDVVKEGHTKLIAEHIPNSTLLIAPGQTHYYPAENPASFNKAVLEFLEKK</sequence>
<dbReference type="PANTHER" id="PTHR46331:SF2">
    <property type="entry name" value="VALACYCLOVIR HYDROLASE"/>
    <property type="match status" value="1"/>
</dbReference>
<feature type="domain" description="AB hydrolase-1" evidence="2">
    <location>
        <begin position="212"/>
        <end position="314"/>
    </location>
</feature>